<dbReference type="Proteomes" id="UP001293254">
    <property type="component" value="Unassembled WGS sequence"/>
</dbReference>
<accession>A0AAE1Y3X9</accession>
<evidence type="ECO:0000256" key="2">
    <source>
        <dbReference type="ARBA" id="ARBA00023125"/>
    </source>
</evidence>
<proteinExistence type="predicted"/>
<dbReference type="InterPro" id="IPR036093">
    <property type="entry name" value="NAC_dom_sf"/>
</dbReference>
<evidence type="ECO:0000313" key="6">
    <source>
        <dbReference type="EMBL" id="KAK4423203.1"/>
    </source>
</evidence>
<name>A0AAE1Y3X9_9LAMI</name>
<sequence length="252" mass="28064">MSEDMSLSVNGHSKVPPGFRFHPTEEELLQYYLRKKLACEKIDLDVIRDVSNIGHEQSGAEEGWVVCRVFKKKNYHKALESPLTSSNSILSGNLPRNDAVLDQILMYMGRSSSSCKQETESHVQFPNDQSSGFMHIPELLESPTINHPSSSSLANQSMANNVLLTSEIGPSSDWVALDRLVASQLNGQSSLNEEFSFSFDQDDDQMQLVDMNSGANRHDHHNQVLMMSSEATDLWNFARSSSSSDPLCHLSA</sequence>
<protein>
    <submittedName>
        <fullName evidence="6">NAC domain-containing protein 43</fullName>
    </submittedName>
</protein>
<keyword evidence="4" id="KW-0539">Nucleus</keyword>
<dbReference type="Pfam" id="PF02365">
    <property type="entry name" value="NAM"/>
    <property type="match status" value="1"/>
</dbReference>
<dbReference type="EMBL" id="JACGWO010000007">
    <property type="protein sequence ID" value="KAK4423203.1"/>
    <property type="molecule type" value="Genomic_DNA"/>
</dbReference>
<gene>
    <name evidence="6" type="ORF">Salat_1903100</name>
</gene>
<dbReference type="PANTHER" id="PTHR31744">
    <property type="entry name" value="PROTEIN CUP-SHAPED COTYLEDON 2-RELATED"/>
    <property type="match status" value="1"/>
</dbReference>
<organism evidence="6 7">
    <name type="scientific">Sesamum alatum</name>
    <dbReference type="NCBI Taxonomy" id="300844"/>
    <lineage>
        <taxon>Eukaryota</taxon>
        <taxon>Viridiplantae</taxon>
        <taxon>Streptophyta</taxon>
        <taxon>Embryophyta</taxon>
        <taxon>Tracheophyta</taxon>
        <taxon>Spermatophyta</taxon>
        <taxon>Magnoliopsida</taxon>
        <taxon>eudicotyledons</taxon>
        <taxon>Gunneridae</taxon>
        <taxon>Pentapetalae</taxon>
        <taxon>asterids</taxon>
        <taxon>lamiids</taxon>
        <taxon>Lamiales</taxon>
        <taxon>Pedaliaceae</taxon>
        <taxon>Sesamum</taxon>
    </lineage>
</organism>
<feature type="domain" description="NAC" evidence="5">
    <location>
        <begin position="16"/>
        <end position="53"/>
    </location>
</feature>
<dbReference type="InterPro" id="IPR003441">
    <property type="entry name" value="NAC-dom"/>
</dbReference>
<dbReference type="GO" id="GO:0006355">
    <property type="term" value="P:regulation of DNA-templated transcription"/>
    <property type="evidence" value="ECO:0007669"/>
    <property type="project" value="InterPro"/>
</dbReference>
<reference evidence="6" key="2">
    <citation type="journal article" date="2024" name="Plant">
        <title>Genomic evolution and insights into agronomic trait innovations of Sesamum species.</title>
        <authorList>
            <person name="Miao H."/>
            <person name="Wang L."/>
            <person name="Qu L."/>
            <person name="Liu H."/>
            <person name="Sun Y."/>
            <person name="Le M."/>
            <person name="Wang Q."/>
            <person name="Wei S."/>
            <person name="Zheng Y."/>
            <person name="Lin W."/>
            <person name="Duan Y."/>
            <person name="Cao H."/>
            <person name="Xiong S."/>
            <person name="Wang X."/>
            <person name="Wei L."/>
            <person name="Li C."/>
            <person name="Ma Q."/>
            <person name="Ju M."/>
            <person name="Zhao R."/>
            <person name="Li G."/>
            <person name="Mu C."/>
            <person name="Tian Q."/>
            <person name="Mei H."/>
            <person name="Zhang T."/>
            <person name="Gao T."/>
            <person name="Zhang H."/>
        </authorList>
    </citation>
    <scope>NUCLEOTIDE SEQUENCE</scope>
    <source>
        <strain evidence="6">3651</strain>
    </source>
</reference>
<dbReference type="AlphaFoldDB" id="A0AAE1Y3X9"/>
<keyword evidence="7" id="KW-1185">Reference proteome</keyword>
<reference evidence="6" key="1">
    <citation type="submission" date="2020-06" db="EMBL/GenBank/DDBJ databases">
        <authorList>
            <person name="Li T."/>
            <person name="Hu X."/>
            <person name="Zhang T."/>
            <person name="Song X."/>
            <person name="Zhang H."/>
            <person name="Dai N."/>
            <person name="Sheng W."/>
            <person name="Hou X."/>
            <person name="Wei L."/>
        </authorList>
    </citation>
    <scope>NUCLEOTIDE SEQUENCE</scope>
    <source>
        <strain evidence="6">3651</strain>
        <tissue evidence="6">Leaf</tissue>
    </source>
</reference>
<comment type="caution">
    <text evidence="6">The sequence shown here is derived from an EMBL/GenBank/DDBJ whole genome shotgun (WGS) entry which is preliminary data.</text>
</comment>
<evidence type="ECO:0000259" key="5">
    <source>
        <dbReference type="Pfam" id="PF02365"/>
    </source>
</evidence>
<dbReference type="PANTHER" id="PTHR31744:SF221">
    <property type="entry name" value="NAC DOMAIN-CONTAINING PROTEIN 43-LIKE"/>
    <property type="match status" value="1"/>
</dbReference>
<evidence type="ECO:0000256" key="4">
    <source>
        <dbReference type="ARBA" id="ARBA00023242"/>
    </source>
</evidence>
<keyword evidence="3" id="KW-0804">Transcription</keyword>
<dbReference type="SUPFAM" id="SSF101941">
    <property type="entry name" value="NAC domain"/>
    <property type="match status" value="1"/>
</dbReference>
<keyword evidence="1" id="KW-0805">Transcription regulation</keyword>
<dbReference type="GO" id="GO:0003677">
    <property type="term" value="F:DNA binding"/>
    <property type="evidence" value="ECO:0007669"/>
    <property type="project" value="UniProtKB-KW"/>
</dbReference>
<evidence type="ECO:0000313" key="7">
    <source>
        <dbReference type="Proteomes" id="UP001293254"/>
    </source>
</evidence>
<evidence type="ECO:0000256" key="1">
    <source>
        <dbReference type="ARBA" id="ARBA00023015"/>
    </source>
</evidence>
<keyword evidence="2" id="KW-0238">DNA-binding</keyword>
<evidence type="ECO:0000256" key="3">
    <source>
        <dbReference type="ARBA" id="ARBA00023163"/>
    </source>
</evidence>